<evidence type="ECO:0000256" key="3">
    <source>
        <dbReference type="ARBA" id="ARBA00022853"/>
    </source>
</evidence>
<dbReference type="SMART" id="SM00298">
    <property type="entry name" value="CHROMO"/>
    <property type="match status" value="1"/>
</dbReference>
<feature type="compositionally biased region" description="Basic and acidic residues" evidence="8">
    <location>
        <begin position="110"/>
        <end position="119"/>
    </location>
</feature>
<proteinExistence type="evidence at transcript level"/>
<sequence>MSESEPLASLPPAKFKEGEKILCFHGPLIYEAKVQKLEESEAKGRRRYFIHYHGWSKNWDEWVLEPRMLKHNEGNLIKKRELIRAHEAKNRAAKKNKRKAPFENDEEALDKEPEAKVLKCEPPALDAPSSRTENVSSPSEPPNSTADDEDIENESEPDSNIAQSVEQTSSKVEVRIKIPEELKSYLVDDWDYLTRQRKLLILPSRITVEQIIQDYVDSKRESSSGMDSIVQVTNGLKEYFNVMLGSQLLYRFEREQYADILKEHGSSTPMSKIYGAVHLLRLFVKLCGTISLTSMQDTSVRLLMLYAHDFLDYMKNEVSTIFSTRDYGTAPPEYHRRSL</sequence>
<evidence type="ECO:0000256" key="2">
    <source>
        <dbReference type="ARBA" id="ARBA00022763"/>
    </source>
</evidence>
<dbReference type="Gene3D" id="2.30.30.140">
    <property type="match status" value="1"/>
</dbReference>
<organism evidence="10">
    <name type="scientific">Caligus clemensi</name>
    <name type="common">Sea louse</name>
    <dbReference type="NCBI Taxonomy" id="344056"/>
    <lineage>
        <taxon>Eukaryota</taxon>
        <taxon>Metazoa</taxon>
        <taxon>Ecdysozoa</taxon>
        <taxon>Arthropoda</taxon>
        <taxon>Crustacea</taxon>
        <taxon>Multicrustacea</taxon>
        <taxon>Hexanauplia</taxon>
        <taxon>Copepoda</taxon>
        <taxon>Siphonostomatoida</taxon>
        <taxon>Caligidae</taxon>
        <taxon>Caligus</taxon>
    </lineage>
</organism>
<dbReference type="InterPro" id="IPR008676">
    <property type="entry name" value="MRG"/>
</dbReference>
<dbReference type="GO" id="GO:0006325">
    <property type="term" value="P:chromatin organization"/>
    <property type="evidence" value="ECO:0007669"/>
    <property type="project" value="UniProtKB-KW"/>
</dbReference>
<dbReference type="GO" id="GO:0005634">
    <property type="term" value="C:nucleus"/>
    <property type="evidence" value="ECO:0007669"/>
    <property type="project" value="UniProtKB-SubCell"/>
</dbReference>
<dbReference type="PIRSF" id="PIRSF038133">
    <property type="entry name" value="HAT_Nua4_EAF3/MRG15"/>
    <property type="match status" value="1"/>
</dbReference>
<dbReference type="InterPro" id="IPR026541">
    <property type="entry name" value="MRG_dom"/>
</dbReference>
<feature type="domain" description="Chromo" evidence="9">
    <location>
        <begin position="14"/>
        <end position="84"/>
    </location>
</feature>
<dbReference type="Pfam" id="PF22732">
    <property type="entry name" value="MSL3_chromo-like"/>
    <property type="match status" value="1"/>
</dbReference>
<reference evidence="10" key="1">
    <citation type="submission" date="2009-03" db="EMBL/GenBank/DDBJ databases">
        <title>Caligus clemensi ESTs and full-length cDNAs.</title>
        <authorList>
            <person name="Yasuike M."/>
            <person name="von Schalburg K."/>
            <person name="Cooper G."/>
            <person name="Leong J."/>
            <person name="Jones S.R.M."/>
            <person name="Koop B.F."/>
        </authorList>
    </citation>
    <scope>NUCLEOTIDE SEQUENCE</scope>
    <source>
        <tissue evidence="10">Whole</tissue>
    </source>
</reference>
<dbReference type="GO" id="GO:0006281">
    <property type="term" value="P:DNA repair"/>
    <property type="evidence" value="ECO:0007669"/>
    <property type="project" value="UniProtKB-KW"/>
</dbReference>
<feature type="compositionally biased region" description="Polar residues" evidence="8">
    <location>
        <begin position="158"/>
        <end position="170"/>
    </location>
</feature>
<dbReference type="AlphaFoldDB" id="C1C2M6"/>
<dbReference type="GO" id="GO:0035267">
    <property type="term" value="C:NuA4 histone acetyltransferase complex"/>
    <property type="evidence" value="ECO:0007669"/>
    <property type="project" value="TreeGrafter"/>
</dbReference>
<keyword evidence="5" id="KW-0804">Transcription</keyword>
<dbReference type="InterPro" id="IPR016197">
    <property type="entry name" value="Chromo-like_dom_sf"/>
</dbReference>
<feature type="compositionally biased region" description="Acidic residues" evidence="8">
    <location>
        <begin position="146"/>
        <end position="157"/>
    </location>
</feature>
<gene>
    <name evidence="10" type="primary">MO4L1</name>
</gene>
<dbReference type="EMBL" id="BT081105">
    <property type="protein sequence ID" value="ACO15529.1"/>
    <property type="molecule type" value="mRNA"/>
</dbReference>
<evidence type="ECO:0000256" key="8">
    <source>
        <dbReference type="SAM" id="MobiDB-lite"/>
    </source>
</evidence>
<dbReference type="PROSITE" id="PS51640">
    <property type="entry name" value="MRG"/>
    <property type="match status" value="1"/>
</dbReference>
<dbReference type="PANTHER" id="PTHR10880">
    <property type="entry name" value="MORTALITY FACTOR 4-LIKE PROTEIN"/>
    <property type="match status" value="1"/>
</dbReference>
<evidence type="ECO:0000256" key="7">
    <source>
        <dbReference type="ARBA" id="ARBA00023242"/>
    </source>
</evidence>
<dbReference type="InterPro" id="IPR000953">
    <property type="entry name" value="Chromo/chromo_shadow_dom"/>
</dbReference>
<dbReference type="FunFam" id="1.10.274.30:FF:000001">
    <property type="entry name" value="Mortality factor 4-like protein 1"/>
    <property type="match status" value="1"/>
</dbReference>
<evidence type="ECO:0000313" key="10">
    <source>
        <dbReference type="EMBL" id="ACO15529.1"/>
    </source>
</evidence>
<keyword evidence="2" id="KW-0227">DNA damage</keyword>
<keyword evidence="4" id="KW-0805">Transcription regulation</keyword>
<evidence type="ECO:0000256" key="5">
    <source>
        <dbReference type="ARBA" id="ARBA00023163"/>
    </source>
</evidence>
<name>C1C2M6_CALCM</name>
<feature type="compositionally biased region" description="Low complexity" evidence="8">
    <location>
        <begin position="133"/>
        <end position="144"/>
    </location>
</feature>
<evidence type="ECO:0000259" key="9">
    <source>
        <dbReference type="SMART" id="SM00298"/>
    </source>
</evidence>
<keyword evidence="3" id="KW-0156">Chromatin regulator</keyword>
<dbReference type="Pfam" id="PF05712">
    <property type="entry name" value="MRG"/>
    <property type="match status" value="1"/>
</dbReference>
<comment type="subcellular location">
    <subcellularLocation>
        <location evidence="1">Nucleus</location>
    </subcellularLocation>
</comment>
<evidence type="ECO:0000256" key="1">
    <source>
        <dbReference type="ARBA" id="ARBA00004123"/>
    </source>
</evidence>
<evidence type="ECO:0000256" key="4">
    <source>
        <dbReference type="ARBA" id="ARBA00023015"/>
    </source>
</evidence>
<feature type="region of interest" description="Disordered" evidence="8">
    <location>
        <begin position="88"/>
        <end position="170"/>
    </location>
</feature>
<accession>C1C2M6</accession>
<dbReference type="Gene3D" id="1.10.274.30">
    <property type="entry name" value="MRG domain"/>
    <property type="match status" value="1"/>
</dbReference>
<dbReference type="GO" id="GO:0006355">
    <property type="term" value="P:regulation of DNA-templated transcription"/>
    <property type="evidence" value="ECO:0007669"/>
    <property type="project" value="InterPro"/>
</dbReference>
<protein>
    <submittedName>
        <fullName evidence="10">Mortality factor 4-like protein 1</fullName>
    </submittedName>
</protein>
<keyword evidence="7" id="KW-0539">Nucleus</keyword>
<dbReference type="InterPro" id="IPR053820">
    <property type="entry name" value="MSL3_chromo-like"/>
</dbReference>
<evidence type="ECO:0000256" key="6">
    <source>
        <dbReference type="ARBA" id="ARBA00023204"/>
    </source>
</evidence>
<keyword evidence="6" id="KW-0234">DNA repair</keyword>
<dbReference type="PANTHER" id="PTHR10880:SF48">
    <property type="entry name" value="MORTALITY FACTOR 4 LIKE 2"/>
    <property type="match status" value="1"/>
</dbReference>
<dbReference type="InterPro" id="IPR038217">
    <property type="entry name" value="MRG_C_sf"/>
</dbReference>
<dbReference type="SUPFAM" id="SSF54160">
    <property type="entry name" value="Chromo domain-like"/>
    <property type="match status" value="1"/>
</dbReference>